<dbReference type="Gene3D" id="3.30.450.90">
    <property type="match status" value="1"/>
</dbReference>
<name>A0ABX1TYK0_9PROT</name>
<dbReference type="InterPro" id="IPR027417">
    <property type="entry name" value="P-loop_NTPase"/>
</dbReference>
<gene>
    <name evidence="5" type="ORF">E4Q23_17235</name>
</gene>
<evidence type="ECO:0000313" key="5">
    <source>
        <dbReference type="EMBL" id="NMQ29352.1"/>
    </source>
</evidence>
<dbReference type="EMBL" id="SPMY01000053">
    <property type="protein sequence ID" value="NMQ29352.1"/>
    <property type="molecule type" value="Genomic_DNA"/>
</dbReference>
<dbReference type="PROSITE" id="PS00662">
    <property type="entry name" value="T2SP_E"/>
    <property type="match status" value="1"/>
</dbReference>
<dbReference type="InterPro" id="IPR003593">
    <property type="entry name" value="AAA+_ATPase"/>
</dbReference>
<dbReference type="InterPro" id="IPR001482">
    <property type="entry name" value="T2SS/T4SS_dom"/>
</dbReference>
<accession>A0ABX1TYK0</accession>
<dbReference type="PANTHER" id="PTHR30258">
    <property type="entry name" value="TYPE II SECRETION SYSTEM PROTEIN GSPE-RELATED"/>
    <property type="match status" value="1"/>
</dbReference>
<dbReference type="Pfam" id="PF00437">
    <property type="entry name" value="T2SSE"/>
    <property type="match status" value="1"/>
</dbReference>
<evidence type="ECO:0000256" key="2">
    <source>
        <dbReference type="ARBA" id="ARBA00022741"/>
    </source>
</evidence>
<dbReference type="Gene3D" id="3.30.300.160">
    <property type="entry name" value="Type II secretion system, protein E, N-terminal domain"/>
    <property type="match status" value="1"/>
</dbReference>
<dbReference type="Gene3D" id="3.40.50.300">
    <property type="entry name" value="P-loop containing nucleotide triphosphate hydrolases"/>
    <property type="match status" value="1"/>
</dbReference>
<dbReference type="InterPro" id="IPR007831">
    <property type="entry name" value="T2SS_GspE_N"/>
</dbReference>
<comment type="caution">
    <text evidence="5">The sequence shown here is derived from an EMBL/GenBank/DDBJ whole genome shotgun (WGS) entry which is preliminary data.</text>
</comment>
<sequence length="597" mass="66917">MPEATVSTVYDHRLTLAELLGWLVDDGLVKPPDADLLLRDSRLNRLTAHPLVIISDQKWKSLQEPPRPLNLEVLGGWLAARVGLEYHHIDPLKVDFTAVTEVMSSAYATRFGILPVKVTTREVLVATTQPFLRDWEKEIRAIVKKDIRRVFANPVDVARYLIEFYNLARSVKKAAQLGGPSGNLSSFEQLVELGRTNRQFDANDQHIVNIVDWLWQYAFEQRASDIHIEPRREIGIVRFRIDGMLHQVYQIPMSVMAAMVNRVKILGRMDVVEKRRPQDGRIKTRTAEGQEAELRLSTLPTAFGEKLVMRIFDPEVLVRDFTELGFTDDDQARWKTMSERPNGIILVTGPTGSGKTTTLYSTLKQLATPAVNVCTIEDPIEMVEPAFNQLQVQTVIDLGFAQGVRALMRQDPDIIMIGEIRDLETAEVAIQAALTGHLVLSTLHTNDAPAALTRMLDLGIPSYLLSATVLGVMAQRLVRILCPHCKQEHEANALEETMWDQLVAPWKANRPARFHRSVGCLECRMTGFLGRVGLYEILTLSPDVKLAISENKDIAKIRELAFREGMKPLRIAGAMKVAAGVSTLAEVFKVAPPIEHA</sequence>
<proteinExistence type="inferred from homology"/>
<dbReference type="SUPFAM" id="SSF160246">
    <property type="entry name" value="EspE N-terminal domain-like"/>
    <property type="match status" value="1"/>
</dbReference>
<organism evidence="5 6">
    <name type="scientific">Candidatus Accumulibacter phosphatis</name>
    <dbReference type="NCBI Taxonomy" id="327160"/>
    <lineage>
        <taxon>Bacteria</taxon>
        <taxon>Pseudomonadati</taxon>
        <taxon>Pseudomonadota</taxon>
        <taxon>Betaproteobacteria</taxon>
        <taxon>Candidatus Accumulibacter</taxon>
    </lineage>
</organism>
<feature type="domain" description="Bacterial type II secretion system protein E" evidence="4">
    <location>
        <begin position="408"/>
        <end position="422"/>
    </location>
</feature>
<dbReference type="SUPFAM" id="SSF52540">
    <property type="entry name" value="P-loop containing nucleoside triphosphate hydrolases"/>
    <property type="match status" value="1"/>
</dbReference>
<dbReference type="Pfam" id="PF05157">
    <property type="entry name" value="MshEN"/>
    <property type="match status" value="1"/>
</dbReference>
<evidence type="ECO:0000259" key="4">
    <source>
        <dbReference type="PROSITE" id="PS00662"/>
    </source>
</evidence>
<keyword evidence="6" id="KW-1185">Reference proteome</keyword>
<reference evidence="5 6" key="1">
    <citation type="submission" date="2019-03" db="EMBL/GenBank/DDBJ databases">
        <title>Metabolic reconstructions from genomes of highly enriched 'Candidatus Accumulibacter' and 'Candidatus Competibacter' bioreactor populations.</title>
        <authorList>
            <person name="Annavajhala M.K."/>
            <person name="Welles L."/>
            <person name="Abbas B."/>
            <person name="Sorokin D."/>
            <person name="Park H."/>
            <person name="Van Loosdrecht M."/>
            <person name="Chandran K."/>
        </authorList>
    </citation>
    <scope>NUCLEOTIDE SEQUENCE [LARGE SCALE GENOMIC DNA]</scope>
    <source>
        <strain evidence="5 6">SBR_S</strain>
    </source>
</reference>
<protein>
    <submittedName>
        <fullName evidence="5">Type II/IV secretion system protein</fullName>
    </submittedName>
</protein>
<dbReference type="PANTHER" id="PTHR30258:SF13">
    <property type="entry name" value="SECRETION PATHWAY ATPASE-RELATED"/>
    <property type="match status" value="1"/>
</dbReference>
<dbReference type="InterPro" id="IPR037257">
    <property type="entry name" value="T2SS_E_N_sf"/>
</dbReference>
<dbReference type="RefSeq" id="WP_169067811.1">
    <property type="nucleotide sequence ID" value="NZ_SPMY01000053.1"/>
</dbReference>
<keyword evidence="2" id="KW-0547">Nucleotide-binding</keyword>
<dbReference type="Proteomes" id="UP000749010">
    <property type="component" value="Unassembled WGS sequence"/>
</dbReference>
<dbReference type="SMART" id="SM00382">
    <property type="entry name" value="AAA"/>
    <property type="match status" value="1"/>
</dbReference>
<dbReference type="CDD" id="cd01129">
    <property type="entry name" value="PulE-GspE-like"/>
    <property type="match status" value="1"/>
</dbReference>
<keyword evidence="3" id="KW-0067">ATP-binding</keyword>
<comment type="similarity">
    <text evidence="1">Belongs to the GSP E family.</text>
</comment>
<evidence type="ECO:0000256" key="1">
    <source>
        <dbReference type="ARBA" id="ARBA00006611"/>
    </source>
</evidence>
<evidence type="ECO:0000256" key="3">
    <source>
        <dbReference type="ARBA" id="ARBA00022840"/>
    </source>
</evidence>
<evidence type="ECO:0000313" key="6">
    <source>
        <dbReference type="Proteomes" id="UP000749010"/>
    </source>
</evidence>